<evidence type="ECO:0000313" key="1">
    <source>
        <dbReference type="EMBL" id="TGY87656.1"/>
    </source>
</evidence>
<dbReference type="OrthoDB" id="9807532at2"/>
<dbReference type="InterPro" id="IPR019904">
    <property type="entry name" value="Peroxiredoxin_OsmC"/>
</dbReference>
<dbReference type="InterPro" id="IPR036102">
    <property type="entry name" value="OsmC/Ohrsf"/>
</dbReference>
<dbReference type="InterPro" id="IPR015946">
    <property type="entry name" value="KH_dom-like_a/b"/>
</dbReference>
<dbReference type="GO" id="GO:0004601">
    <property type="term" value="F:peroxidase activity"/>
    <property type="evidence" value="ECO:0007669"/>
    <property type="project" value="InterPro"/>
</dbReference>
<sequence length="141" mass="14872">MKRTASAVWTGDLKTGKGRLTTGSGVLDGKAYGFRTRFEDEPGTNPEELIGAAHAGCYAMALSMILGQKDLTAEVINAKADVTIEQVEGDFAITRSHLTVRAKVPGASEDAFRQAAEAARKGCPVSKVLKAEITMDASLEG</sequence>
<dbReference type="PANTHER" id="PTHR42830">
    <property type="entry name" value="OSMOTICALLY INDUCIBLE FAMILY PROTEIN"/>
    <property type="match status" value="1"/>
</dbReference>
<dbReference type="GO" id="GO:0006979">
    <property type="term" value="P:response to oxidative stress"/>
    <property type="evidence" value="ECO:0007669"/>
    <property type="project" value="InterPro"/>
</dbReference>
<dbReference type="Proteomes" id="UP000308054">
    <property type="component" value="Unassembled WGS sequence"/>
</dbReference>
<reference evidence="1 2" key="1">
    <citation type="journal article" date="2017" name="Int. J. Syst. Evol. Microbiol.">
        <title>Marinicauda algicola sp. nov., isolated from a marine red alga Rhodosorus marinus.</title>
        <authorList>
            <person name="Jeong S.E."/>
            <person name="Jeon S.H."/>
            <person name="Chun B.H."/>
            <person name="Kim D.W."/>
            <person name="Jeon C.O."/>
        </authorList>
    </citation>
    <scope>NUCLEOTIDE SEQUENCE [LARGE SCALE GENOMIC DNA]</scope>
    <source>
        <strain evidence="1 2">JCM 31718</strain>
    </source>
</reference>
<name>A0A4S2GX64_9PROT</name>
<accession>A0A4S2GX64</accession>
<dbReference type="EMBL" id="SRXW01000005">
    <property type="protein sequence ID" value="TGY87656.1"/>
    <property type="molecule type" value="Genomic_DNA"/>
</dbReference>
<gene>
    <name evidence="1" type="ORF">E5163_14585</name>
</gene>
<dbReference type="RefSeq" id="WP_135997261.1">
    <property type="nucleotide sequence ID" value="NZ_CP071057.1"/>
</dbReference>
<dbReference type="PANTHER" id="PTHR42830:SF1">
    <property type="entry name" value="OSMOTICALLY INDUCIBLE FAMILY PROTEIN"/>
    <property type="match status" value="1"/>
</dbReference>
<keyword evidence="2" id="KW-1185">Reference proteome</keyword>
<dbReference type="Pfam" id="PF02566">
    <property type="entry name" value="OsmC"/>
    <property type="match status" value="1"/>
</dbReference>
<dbReference type="InterPro" id="IPR052707">
    <property type="entry name" value="OsmC_Ohr_Peroxiredoxin"/>
</dbReference>
<organism evidence="1 2">
    <name type="scientific">Marinicauda algicola</name>
    <dbReference type="NCBI Taxonomy" id="2029849"/>
    <lineage>
        <taxon>Bacteria</taxon>
        <taxon>Pseudomonadati</taxon>
        <taxon>Pseudomonadota</taxon>
        <taxon>Alphaproteobacteria</taxon>
        <taxon>Maricaulales</taxon>
        <taxon>Maricaulaceae</taxon>
        <taxon>Marinicauda</taxon>
    </lineage>
</organism>
<comment type="caution">
    <text evidence="1">The sequence shown here is derived from an EMBL/GenBank/DDBJ whole genome shotgun (WGS) entry which is preliminary data.</text>
</comment>
<protein>
    <submittedName>
        <fullName evidence="1">OsmC family peroxiredoxin</fullName>
    </submittedName>
</protein>
<evidence type="ECO:0000313" key="2">
    <source>
        <dbReference type="Proteomes" id="UP000308054"/>
    </source>
</evidence>
<dbReference type="AlphaFoldDB" id="A0A4S2GX64"/>
<dbReference type="SUPFAM" id="SSF82784">
    <property type="entry name" value="OsmC-like"/>
    <property type="match status" value="1"/>
</dbReference>
<dbReference type="NCBIfam" id="TIGR03562">
    <property type="entry name" value="osmo_induc_OsmC"/>
    <property type="match status" value="1"/>
</dbReference>
<dbReference type="InterPro" id="IPR003718">
    <property type="entry name" value="OsmC/Ohr_fam"/>
</dbReference>
<proteinExistence type="predicted"/>
<dbReference type="Gene3D" id="3.30.300.20">
    <property type="match status" value="1"/>
</dbReference>